<dbReference type="Gene3D" id="2.40.330.10">
    <property type="entry name" value="DNA-binding pseudobarrel domain"/>
    <property type="match status" value="2"/>
</dbReference>
<dbReference type="AlphaFoldDB" id="A0AA35VVK9"/>
<feature type="domain" description="TF-B3" evidence="7">
    <location>
        <begin position="92"/>
        <end position="187"/>
    </location>
</feature>
<keyword evidence="4" id="KW-0238">DNA-binding</keyword>
<evidence type="ECO:0000256" key="4">
    <source>
        <dbReference type="ARBA" id="ARBA00023125"/>
    </source>
</evidence>
<dbReference type="GO" id="GO:0003677">
    <property type="term" value="F:DNA binding"/>
    <property type="evidence" value="ECO:0007669"/>
    <property type="project" value="UniProtKB-KW"/>
</dbReference>
<keyword evidence="9" id="KW-1185">Reference proteome</keyword>
<evidence type="ECO:0000313" key="9">
    <source>
        <dbReference type="Proteomes" id="UP001177003"/>
    </source>
</evidence>
<accession>A0AA35VVK9</accession>
<name>A0AA35VVK9_LACSI</name>
<dbReference type="PROSITE" id="PS50863">
    <property type="entry name" value="B3"/>
    <property type="match status" value="2"/>
</dbReference>
<protein>
    <recommendedName>
        <fullName evidence="7">TF-B3 domain-containing protein</fullName>
    </recommendedName>
</protein>
<evidence type="ECO:0000256" key="2">
    <source>
        <dbReference type="ARBA" id="ARBA00022737"/>
    </source>
</evidence>
<evidence type="ECO:0000259" key="7">
    <source>
        <dbReference type="PROSITE" id="PS50863"/>
    </source>
</evidence>
<keyword evidence="3" id="KW-0805">Transcription regulation</keyword>
<evidence type="ECO:0000313" key="8">
    <source>
        <dbReference type="EMBL" id="CAI9267778.1"/>
    </source>
</evidence>
<dbReference type="InterPro" id="IPR015300">
    <property type="entry name" value="DNA-bd_pseudobarrel_sf"/>
</dbReference>
<dbReference type="PANTHER" id="PTHR31674">
    <property type="entry name" value="B3 DOMAIN-CONTAINING PROTEIN REM-LIKE 3-RELATED"/>
    <property type="match status" value="1"/>
</dbReference>
<keyword evidence="2" id="KW-0677">Repeat</keyword>
<evidence type="ECO:0000256" key="5">
    <source>
        <dbReference type="ARBA" id="ARBA00023163"/>
    </source>
</evidence>
<dbReference type="Proteomes" id="UP001177003">
    <property type="component" value="Chromosome 1"/>
</dbReference>
<dbReference type="PANTHER" id="PTHR31674:SF62">
    <property type="entry name" value="B3 DOMAIN-CONTAINING PROTEIN REM14-RELATED"/>
    <property type="match status" value="1"/>
</dbReference>
<reference evidence="8" key="1">
    <citation type="submission" date="2023-04" db="EMBL/GenBank/DDBJ databases">
        <authorList>
            <person name="Vijverberg K."/>
            <person name="Xiong W."/>
            <person name="Schranz E."/>
        </authorList>
    </citation>
    <scope>NUCLEOTIDE SEQUENCE</scope>
</reference>
<dbReference type="Pfam" id="PF02362">
    <property type="entry name" value="B3"/>
    <property type="match status" value="2"/>
</dbReference>
<keyword evidence="6" id="KW-0539">Nucleus</keyword>
<dbReference type="CDD" id="cd10017">
    <property type="entry name" value="B3_DNA"/>
    <property type="match status" value="2"/>
</dbReference>
<comment type="subcellular location">
    <subcellularLocation>
        <location evidence="1">Nucleus</location>
    </subcellularLocation>
</comment>
<evidence type="ECO:0000256" key="1">
    <source>
        <dbReference type="ARBA" id="ARBA00004123"/>
    </source>
</evidence>
<gene>
    <name evidence="8" type="ORF">LSALG_LOCUS8241</name>
</gene>
<organism evidence="8 9">
    <name type="scientific">Lactuca saligna</name>
    <name type="common">Willowleaf lettuce</name>
    <dbReference type="NCBI Taxonomy" id="75948"/>
    <lineage>
        <taxon>Eukaryota</taxon>
        <taxon>Viridiplantae</taxon>
        <taxon>Streptophyta</taxon>
        <taxon>Embryophyta</taxon>
        <taxon>Tracheophyta</taxon>
        <taxon>Spermatophyta</taxon>
        <taxon>Magnoliopsida</taxon>
        <taxon>eudicotyledons</taxon>
        <taxon>Gunneridae</taxon>
        <taxon>Pentapetalae</taxon>
        <taxon>asterids</taxon>
        <taxon>campanulids</taxon>
        <taxon>Asterales</taxon>
        <taxon>Asteraceae</taxon>
        <taxon>Cichorioideae</taxon>
        <taxon>Cichorieae</taxon>
        <taxon>Lactucinae</taxon>
        <taxon>Lactuca</taxon>
    </lineage>
</organism>
<dbReference type="InterPro" id="IPR003340">
    <property type="entry name" value="B3_DNA-bd"/>
</dbReference>
<dbReference type="GO" id="GO:0005634">
    <property type="term" value="C:nucleus"/>
    <property type="evidence" value="ECO:0007669"/>
    <property type="project" value="UniProtKB-SubCell"/>
</dbReference>
<evidence type="ECO:0000256" key="3">
    <source>
        <dbReference type="ARBA" id="ARBA00023015"/>
    </source>
</evidence>
<dbReference type="InterPro" id="IPR039218">
    <property type="entry name" value="REM_fam"/>
</dbReference>
<dbReference type="SUPFAM" id="SSF101936">
    <property type="entry name" value="DNA-binding pseudobarrel domain"/>
    <property type="match status" value="2"/>
</dbReference>
<keyword evidence="5" id="KW-0804">Transcription</keyword>
<proteinExistence type="predicted"/>
<sequence>MILRDDKGRSWKVQLNKKEEKHIYIGRGFRAFRVANGLKKGDEFKFELIENENDNPPIVNFSLLKSKPINTYRKAKLEQKERIPYEEDDLPYFMGKLKSCNIRRSHLYLPLKFARLNGLINKKQMILKNVEDGRTWSLEIQNHKKKFYYIGQGWKDFRVANGLKEGDCFKLQVVDKGEMPIANFYLFLRLPSSSSCQADFISTSGKLEVVIATKLETTSLFRNSLKHSSKIEGYFLVRYGVVFSGGGGKVVNRKGGSGYVGLGRWHPMVVVVGGDDGNGSRWQILVLIERGFDVLDLREKDKGVCVFMGE</sequence>
<dbReference type="EMBL" id="OX465077">
    <property type="protein sequence ID" value="CAI9267778.1"/>
    <property type="molecule type" value="Genomic_DNA"/>
</dbReference>
<evidence type="ECO:0000256" key="6">
    <source>
        <dbReference type="ARBA" id="ARBA00023242"/>
    </source>
</evidence>
<feature type="domain" description="TF-B3" evidence="7">
    <location>
        <begin position="1"/>
        <end position="67"/>
    </location>
</feature>
<dbReference type="SMART" id="SM01019">
    <property type="entry name" value="B3"/>
    <property type="match status" value="1"/>
</dbReference>